<protein>
    <recommendedName>
        <fullName evidence="2">AB hydrolase-1 domain-containing protein</fullName>
    </recommendedName>
</protein>
<organism evidence="1">
    <name type="scientific">uncultured Pseudonocardia sp</name>
    <dbReference type="NCBI Taxonomy" id="211455"/>
    <lineage>
        <taxon>Bacteria</taxon>
        <taxon>Bacillati</taxon>
        <taxon>Actinomycetota</taxon>
        <taxon>Actinomycetes</taxon>
        <taxon>Pseudonocardiales</taxon>
        <taxon>Pseudonocardiaceae</taxon>
        <taxon>Pseudonocardia</taxon>
        <taxon>environmental samples</taxon>
    </lineage>
</organism>
<dbReference type="EMBL" id="CADCUS010000235">
    <property type="protein sequence ID" value="CAA9402706.1"/>
    <property type="molecule type" value="Genomic_DNA"/>
</dbReference>
<name>A0A6J4P7W1_9PSEU</name>
<reference evidence="1" key="1">
    <citation type="submission" date="2020-02" db="EMBL/GenBank/DDBJ databases">
        <authorList>
            <person name="Meier V. D."/>
        </authorList>
    </citation>
    <scope>NUCLEOTIDE SEQUENCE</scope>
    <source>
        <strain evidence="1">AVDCRST_MAG66</strain>
    </source>
</reference>
<sequence>MTPLPTALTRPFAPLDAVARKAGAAVAGVVDDSTASASRLIALLRLTASRSHPLVEDPPRRWRGEGPVVLVGGFCATDTMLGPMRRWLERLGYDVRTHTLGAGLDCAGRSVEAVEDTIRHAAAEHGGPVRVVAHSRGGQFARAAVRRLVRDGEATGPLITLGTPLHLYGANRLLLLQAAAVAAVGSLGAPGLARLACLYGPCCAEFRDELRAPVPVPCTAVFSRDDRMVPWETSVDPAARNVEVPGGHLGLLTDPPALCVVADALADDGGPSALTTVPREHACAA</sequence>
<gene>
    <name evidence="1" type="ORF">AVDCRST_MAG66-1553</name>
</gene>
<evidence type="ECO:0008006" key="2">
    <source>
        <dbReference type="Google" id="ProtNLM"/>
    </source>
</evidence>
<proteinExistence type="predicted"/>
<dbReference type="AlphaFoldDB" id="A0A6J4P7W1"/>
<dbReference type="SUPFAM" id="SSF53474">
    <property type="entry name" value="alpha/beta-Hydrolases"/>
    <property type="match status" value="1"/>
</dbReference>
<dbReference type="InterPro" id="IPR029058">
    <property type="entry name" value="AB_hydrolase_fold"/>
</dbReference>
<dbReference type="Gene3D" id="3.40.50.1820">
    <property type="entry name" value="alpha/beta hydrolase"/>
    <property type="match status" value="1"/>
</dbReference>
<accession>A0A6J4P7W1</accession>
<evidence type="ECO:0000313" key="1">
    <source>
        <dbReference type="EMBL" id="CAA9402706.1"/>
    </source>
</evidence>